<dbReference type="Pfam" id="PF00574">
    <property type="entry name" value="CLP_protease"/>
    <property type="match status" value="1"/>
</dbReference>
<dbReference type="InterPro" id="IPR023562">
    <property type="entry name" value="ClpP/TepA"/>
</dbReference>
<evidence type="ECO:0000256" key="2">
    <source>
        <dbReference type="SAM" id="Coils"/>
    </source>
</evidence>
<dbReference type="Proteomes" id="UP000240916">
    <property type="component" value="Segment"/>
</dbReference>
<sequence>MNDWDASRKASLELQKLELDVENAKLDLRRLAAEAEEKEHQAALAAIRLREAEAAETERDCSDAANYTYRFADEVDDDSIFALMDTVNSWHRADAESKWNLIIDSPGGYCNSGFHLIDQLIEYSVWGGGSHYITMTVRGMAASMGGIILQAADERVMGRNAQILIHPISSGIRGKRQQMIDEIECIEMLTKQAAKLFKHRAGKKLPKKKLNKALMYKDWWIGAEEALRLNLVDRIG</sequence>
<keyword evidence="3" id="KW-0645">Protease</keyword>
<gene>
    <name evidence="3" type="ORF">SEA_SUPERPHIKIMAN_154</name>
</gene>
<feature type="coiled-coil region" evidence="2">
    <location>
        <begin position="7"/>
        <end position="55"/>
    </location>
</feature>
<organism evidence="3 4">
    <name type="scientific">Mycobacterium phage Superphikiman</name>
    <dbReference type="NCBI Taxonomy" id="2041551"/>
    <lineage>
        <taxon>Viruses</taxon>
        <taxon>Duplodnaviria</taxon>
        <taxon>Heunggongvirae</taxon>
        <taxon>Uroviricota</taxon>
        <taxon>Caudoviricetes</taxon>
        <taxon>Omegavirus</taxon>
        <taxon>Omegavirus courthouse</taxon>
    </lineage>
</organism>
<evidence type="ECO:0000313" key="4">
    <source>
        <dbReference type="Proteomes" id="UP000240916"/>
    </source>
</evidence>
<dbReference type="PRINTS" id="PR00127">
    <property type="entry name" value="CLPPROTEASEP"/>
</dbReference>
<dbReference type="InterPro" id="IPR001907">
    <property type="entry name" value="ClpP"/>
</dbReference>
<dbReference type="Gene3D" id="3.90.226.10">
    <property type="entry name" value="2-enoyl-CoA Hydratase, Chain A, domain 1"/>
    <property type="match status" value="1"/>
</dbReference>
<accession>A0A2D2W482</accession>
<dbReference type="GO" id="GO:0006508">
    <property type="term" value="P:proteolysis"/>
    <property type="evidence" value="ECO:0007669"/>
    <property type="project" value="UniProtKB-KW"/>
</dbReference>
<dbReference type="EMBL" id="MF919534">
    <property type="protein sequence ID" value="ATS92995.1"/>
    <property type="molecule type" value="Genomic_DNA"/>
</dbReference>
<proteinExistence type="inferred from homology"/>
<keyword evidence="3" id="KW-0378">Hydrolase</keyword>
<dbReference type="InterPro" id="IPR029045">
    <property type="entry name" value="ClpP/crotonase-like_dom_sf"/>
</dbReference>
<keyword evidence="2" id="KW-0175">Coiled coil</keyword>
<dbReference type="GO" id="GO:0004176">
    <property type="term" value="F:ATP-dependent peptidase activity"/>
    <property type="evidence" value="ECO:0007669"/>
    <property type="project" value="InterPro"/>
</dbReference>
<dbReference type="GO" id="GO:0004252">
    <property type="term" value="F:serine-type endopeptidase activity"/>
    <property type="evidence" value="ECO:0007669"/>
    <property type="project" value="InterPro"/>
</dbReference>
<comment type="similarity">
    <text evidence="1">Belongs to the peptidase S14 family.</text>
</comment>
<evidence type="ECO:0000313" key="3">
    <source>
        <dbReference type="EMBL" id="ATS92995.1"/>
    </source>
</evidence>
<protein>
    <submittedName>
        <fullName evidence="3">ClpP-like protease</fullName>
    </submittedName>
</protein>
<name>A0A2D2W482_9CAUD</name>
<reference evidence="3 4" key="1">
    <citation type="submission" date="2017-09" db="EMBL/GenBank/DDBJ databases">
        <authorList>
            <person name="Pradhan P."/>
            <person name="Aluri L.S."/>
            <person name="Anandarajan D."/>
            <person name="Beiriger J.C."/>
            <person name="Bethamcharla R."/>
            <person name="Betini N."/>
            <person name="Bhatt S.D."/>
            <person name="Chengalvala S."/>
            <person name="Cox N.E."/>
            <person name="Delvadia B.P."/>
            <person name="Desai A.S."/>
            <person name="Devaney A.M."/>
            <person name="Doyle B.K."/>
            <person name="Edgerton A.O."/>
            <person name="Erlich M.C."/>
            <person name="Fitzpatrick K.C."/>
            <person name="Gajjar E.A."/>
            <person name="Ganguly A."/>
            <person name="Gill R.S."/>
            <person name="Goldman M.G."/>
            <person name="Good P.M."/>
            <person name="Gupta N."/>
            <person name="Haddad L.M."/>
            <person name="Han E.J."/>
            <person name="Jain S."/>
            <person name="Jiang A."/>
            <person name="Jurgielewicz A.D."/>
            <person name="Kainth D.K."/>
            <person name="Karam J.M."/>
            <person name="Kodavatiganti M."/>
            <person name="Kriete S.J."/>
            <person name="MacDonald C.E."/>
            <person name="Maret J.P."/>
            <person name="Mathew A.E."/>
            <person name="Nako S."/>
            <person name="Natrajan M."/>
            <person name="Nishu N.M."/>
            <person name="Parikh A."/>
            <person name="Patel N."/>
            <person name="Patel P.D."/>
            <person name="Patel S."/>
            <person name="Patra K."/>
            <person name="Pumpuckdee D."/>
            <person name="Rai K."/>
            <person name="Ramanathan A."/>
            <person name="Sarkar A."/>
            <person name="Schaffer B.L."/>
            <person name="Shah P."/>
            <person name="Tata R.K."/>
            <person name="Tawfik A.H."/>
            <person name="Thuremella B.T."/>
            <person name="Toma J."/>
            <person name="Tran T.L."/>
            <person name="Veera S."/>
            <person name="Vemulapalli V.K."/>
            <person name="Vidas T.V."/>
            <person name="Vieira K.S."/>
            <person name="Vijayakumar G."/>
            <person name="Walor T.A."/>
            <person name="White C.R."/>
            <person name="Wong B.M."/>
            <person name="Zhao Sl."/>
            <person name="McDonald M.T."/>
            <person name="Dalia R."/>
            <person name="Little J.L."/>
            <person name="Gurney S.M.R."/>
            <person name="Bollivar D.W."/>
            <person name="Garlena R.A."/>
            <person name="Russell D.A."/>
            <person name="Pope W.H."/>
            <person name="Jacobs-Sera D."/>
            <person name="Hendrix R.W."/>
            <person name="Hatfull G.F."/>
        </authorList>
    </citation>
    <scope>NUCLEOTIDE SEQUENCE [LARGE SCALE GENOMIC DNA]</scope>
</reference>
<evidence type="ECO:0000256" key="1">
    <source>
        <dbReference type="ARBA" id="ARBA00007039"/>
    </source>
</evidence>
<dbReference type="SUPFAM" id="SSF52096">
    <property type="entry name" value="ClpP/crotonase"/>
    <property type="match status" value="1"/>
</dbReference>